<accession>A0A6V8KPP1</accession>
<dbReference type="AlphaFoldDB" id="A0A6V8KPP1"/>
<organism evidence="2 3">
    <name type="scientific">Phytohabitans houttuyneae</name>
    <dbReference type="NCBI Taxonomy" id="1076126"/>
    <lineage>
        <taxon>Bacteria</taxon>
        <taxon>Bacillati</taxon>
        <taxon>Actinomycetota</taxon>
        <taxon>Actinomycetes</taxon>
        <taxon>Micromonosporales</taxon>
        <taxon>Micromonosporaceae</taxon>
    </lineage>
</organism>
<reference evidence="2 3" key="2">
    <citation type="submission" date="2020-03" db="EMBL/GenBank/DDBJ databases">
        <authorList>
            <person name="Ichikawa N."/>
            <person name="Kimura A."/>
            <person name="Kitahashi Y."/>
            <person name="Uohara A."/>
        </authorList>
    </citation>
    <scope>NUCLEOTIDE SEQUENCE [LARGE SCALE GENOMIC DNA]</scope>
    <source>
        <strain evidence="2 3">NBRC 108639</strain>
    </source>
</reference>
<keyword evidence="3" id="KW-1185">Reference proteome</keyword>
<feature type="region of interest" description="Disordered" evidence="1">
    <location>
        <begin position="66"/>
        <end position="128"/>
    </location>
</feature>
<comment type="caution">
    <text evidence="2">The sequence shown here is derived from an EMBL/GenBank/DDBJ whole genome shotgun (WGS) entry which is preliminary data.</text>
</comment>
<dbReference type="Proteomes" id="UP000482800">
    <property type="component" value="Unassembled WGS sequence"/>
</dbReference>
<evidence type="ECO:0000313" key="3">
    <source>
        <dbReference type="Proteomes" id="UP000482800"/>
    </source>
</evidence>
<evidence type="ECO:0000256" key="1">
    <source>
        <dbReference type="SAM" id="MobiDB-lite"/>
    </source>
</evidence>
<name>A0A6V8KPP1_9ACTN</name>
<sequence length="165" mass="17796">MTARRESPDGRLGEFVQAVIDGVSSLTQEQRAALAAALDSVGSAAVLPGIEQDELRLGDLFREPVSVSKSRREQLTSVSPVSAGSDRTSLTSDKPARSERASAGRTRRKRPVAPIESTLEVQTVSGPAARSLARTQYEAIWEVLQWLHDNPDDTDASAQSESPRI</sequence>
<protein>
    <submittedName>
        <fullName evidence="2">Uncharacterized protein</fullName>
    </submittedName>
</protein>
<evidence type="ECO:0000313" key="2">
    <source>
        <dbReference type="EMBL" id="GFJ85814.1"/>
    </source>
</evidence>
<proteinExistence type="predicted"/>
<gene>
    <name evidence="2" type="ORF">Phou_099940</name>
</gene>
<reference evidence="2 3" key="1">
    <citation type="submission" date="2020-03" db="EMBL/GenBank/DDBJ databases">
        <title>Whole genome shotgun sequence of Phytohabitans houttuyneae NBRC 108639.</title>
        <authorList>
            <person name="Komaki H."/>
            <person name="Tamura T."/>
        </authorList>
    </citation>
    <scope>NUCLEOTIDE SEQUENCE [LARGE SCALE GENOMIC DNA]</scope>
    <source>
        <strain evidence="2 3">NBRC 108639</strain>
    </source>
</reference>
<dbReference type="EMBL" id="BLPF01000004">
    <property type="protein sequence ID" value="GFJ85814.1"/>
    <property type="molecule type" value="Genomic_DNA"/>
</dbReference>
<feature type="compositionally biased region" description="Polar residues" evidence="1">
    <location>
        <begin position="75"/>
        <end position="92"/>
    </location>
</feature>